<dbReference type="NCBIfam" id="TIGR00474">
    <property type="entry name" value="selA"/>
    <property type="match status" value="1"/>
</dbReference>
<evidence type="ECO:0000313" key="7">
    <source>
        <dbReference type="EMBL" id="GAI93224.1"/>
    </source>
</evidence>
<dbReference type="GO" id="GO:0005737">
    <property type="term" value="C:cytoplasm"/>
    <property type="evidence" value="ECO:0007669"/>
    <property type="project" value="InterPro"/>
</dbReference>
<dbReference type="Gene3D" id="3.40.640.10">
    <property type="entry name" value="Type I PLP-dependent aspartate aminotransferase-like (Major domain)"/>
    <property type="match status" value="1"/>
</dbReference>
<evidence type="ECO:0000256" key="1">
    <source>
        <dbReference type="ARBA" id="ARBA00001933"/>
    </source>
</evidence>
<dbReference type="PANTHER" id="PTHR32328:SF0">
    <property type="entry name" value="L-SERYL-TRNA(SEC) SELENIUM TRANSFERASE"/>
    <property type="match status" value="1"/>
</dbReference>
<proteinExistence type="inferred from homology"/>
<evidence type="ECO:0008006" key="8">
    <source>
        <dbReference type="Google" id="ProtNLM"/>
    </source>
</evidence>
<dbReference type="HAMAP" id="MF_00423">
    <property type="entry name" value="SelA"/>
    <property type="match status" value="1"/>
</dbReference>
<dbReference type="GO" id="GO:0001514">
    <property type="term" value="P:selenocysteine incorporation"/>
    <property type="evidence" value="ECO:0007669"/>
    <property type="project" value="InterPro"/>
</dbReference>
<keyword evidence="5" id="KW-0648">Protein biosynthesis</keyword>
<protein>
    <recommendedName>
        <fullName evidence="8">L-seryl-tRNA selenium transferase N-terminal domain-containing protein</fullName>
    </recommendedName>
</protein>
<keyword evidence="4" id="KW-0663">Pyridoxal phosphate</keyword>
<dbReference type="AlphaFoldDB" id="X1ULJ8"/>
<keyword evidence="2" id="KW-0963">Cytoplasm</keyword>
<dbReference type="InterPro" id="IPR018319">
    <property type="entry name" value="SelA-like"/>
</dbReference>
<name>X1ULJ8_9ZZZZ</name>
<evidence type="ECO:0000256" key="5">
    <source>
        <dbReference type="ARBA" id="ARBA00022917"/>
    </source>
</evidence>
<evidence type="ECO:0000256" key="3">
    <source>
        <dbReference type="ARBA" id="ARBA00022679"/>
    </source>
</evidence>
<evidence type="ECO:0000256" key="6">
    <source>
        <dbReference type="ARBA" id="ARBA00023266"/>
    </source>
</evidence>
<evidence type="ECO:0000256" key="2">
    <source>
        <dbReference type="ARBA" id="ARBA00022490"/>
    </source>
</evidence>
<reference evidence="7" key="1">
    <citation type="journal article" date="2014" name="Front. Microbiol.">
        <title>High frequency of phylogenetically diverse reductive dehalogenase-homologous genes in deep subseafloor sedimentary metagenomes.</title>
        <authorList>
            <person name="Kawai M."/>
            <person name="Futagami T."/>
            <person name="Toyoda A."/>
            <person name="Takaki Y."/>
            <person name="Nishi S."/>
            <person name="Hori S."/>
            <person name="Arai W."/>
            <person name="Tsubouchi T."/>
            <person name="Morono Y."/>
            <person name="Uchiyama I."/>
            <person name="Ito T."/>
            <person name="Fujiyama A."/>
            <person name="Inagaki F."/>
            <person name="Takami H."/>
        </authorList>
    </citation>
    <scope>NUCLEOTIDE SEQUENCE</scope>
    <source>
        <strain evidence="7">Expedition CK06-06</strain>
    </source>
</reference>
<dbReference type="SUPFAM" id="SSF53383">
    <property type="entry name" value="PLP-dependent transferases"/>
    <property type="match status" value="1"/>
</dbReference>
<comment type="caution">
    <text evidence="7">The sequence shown here is derived from an EMBL/GenBank/DDBJ whole genome shotgun (WGS) entry which is preliminary data.</text>
</comment>
<organism evidence="7">
    <name type="scientific">marine sediment metagenome</name>
    <dbReference type="NCBI Taxonomy" id="412755"/>
    <lineage>
        <taxon>unclassified sequences</taxon>
        <taxon>metagenomes</taxon>
        <taxon>ecological metagenomes</taxon>
    </lineage>
</organism>
<accession>X1ULJ8</accession>
<dbReference type="Pfam" id="PF03841">
    <property type="entry name" value="SelA"/>
    <property type="match status" value="1"/>
</dbReference>
<dbReference type="InterPro" id="IPR004534">
    <property type="entry name" value="SelA_trans"/>
</dbReference>
<feature type="non-terminal residue" evidence="7">
    <location>
        <position position="248"/>
    </location>
</feature>
<comment type="cofactor">
    <cofactor evidence="1">
        <name>pyridoxal 5'-phosphate</name>
        <dbReference type="ChEBI" id="CHEBI:597326"/>
    </cofactor>
</comment>
<dbReference type="GO" id="GO:0004125">
    <property type="term" value="F:L-seryl-tRNA(Sec) selenium transferase activity"/>
    <property type="evidence" value="ECO:0007669"/>
    <property type="project" value="InterPro"/>
</dbReference>
<gene>
    <name evidence="7" type="ORF">S12H4_40458</name>
</gene>
<dbReference type="InterPro" id="IPR015421">
    <property type="entry name" value="PyrdxlP-dep_Trfase_major"/>
</dbReference>
<keyword evidence="3" id="KW-0808">Transferase</keyword>
<sequence>MKHEIIVSIIRSELKSVRQEINKHKVSFKNKEDALSLIQSKVVSKMQQLTSLPMKKVINATGVVLHTGLGRAPYGKEMMNYISELLTGYVNLEFDLESGERGERLNLTDFLLTTITGAESSAVVNNNAAAVLLSLNSIADGKEVIVSRGELIEIGGSFRLPDVMAKSGARMVDVGTTNRTYLKDYQEALTSETATILIAHTSNYRIEGFTTSPEPTEIVKWAHENDLPVIMDLGSGALFSTIKAKLPY</sequence>
<evidence type="ECO:0000256" key="4">
    <source>
        <dbReference type="ARBA" id="ARBA00022898"/>
    </source>
</evidence>
<dbReference type="InterPro" id="IPR015424">
    <property type="entry name" value="PyrdxlP-dep_Trfase"/>
</dbReference>
<dbReference type="EMBL" id="BARW01024551">
    <property type="protein sequence ID" value="GAI93224.1"/>
    <property type="molecule type" value="Genomic_DNA"/>
</dbReference>
<keyword evidence="6" id="KW-0711">Selenium</keyword>
<dbReference type="PANTHER" id="PTHR32328">
    <property type="entry name" value="L-SERYL-TRNA(SEC) SELENIUM TRANSFERASE"/>
    <property type="match status" value="1"/>
</dbReference>